<dbReference type="Pfam" id="PF01345">
    <property type="entry name" value="DUF11"/>
    <property type="match status" value="1"/>
</dbReference>
<dbReference type="eggNOG" id="arCOG07611">
    <property type="taxonomic scope" value="Archaea"/>
</dbReference>
<dbReference type="InterPro" id="IPR001434">
    <property type="entry name" value="OmcB-like_DUF11"/>
</dbReference>
<evidence type="ECO:0000256" key="1">
    <source>
        <dbReference type="SAM" id="Phobius"/>
    </source>
</evidence>
<dbReference type="PANTHER" id="PTHR36842">
    <property type="entry name" value="PROTEIN TOLB HOMOLOG"/>
    <property type="match status" value="1"/>
</dbReference>
<dbReference type="InterPro" id="IPR059177">
    <property type="entry name" value="GH29D-like_dom"/>
</dbReference>
<keyword evidence="1" id="KW-0812">Transmembrane</keyword>
<dbReference type="NCBIfam" id="TIGR01451">
    <property type="entry name" value="B_ant_repeat"/>
    <property type="match status" value="1"/>
</dbReference>
<evidence type="ECO:0000259" key="2">
    <source>
        <dbReference type="PROSITE" id="PS50093"/>
    </source>
</evidence>
<feature type="transmembrane region" description="Helical" evidence="1">
    <location>
        <begin position="698"/>
        <end position="717"/>
    </location>
</feature>
<dbReference type="GeneID" id="10667525"/>
<protein>
    <submittedName>
        <fullName evidence="3">Conserved repeat domain protein</fullName>
    </submittedName>
</protein>
<dbReference type="eggNOG" id="arCOG02516">
    <property type="taxonomic scope" value="Archaea"/>
</dbReference>
<proteinExistence type="predicted"/>
<sequence length="721" mass="76395">MHKNVIFLVLICATVVMFSGAVSAADVPSANFTADKYWGVNNVTTHFTDTSTGNPTNWNWNFGDGITSTEQNPTHTYSALGSYNVSLTAINSVGSSTKSISKCINVLNNSNVFTSSNGVTFFVANDAGVKYDMPNGVTNDNGGVYPYIPQTYYICKGGGGTAPIQLSTDPNYVPGLDSGPGSYTNNDNQTGTFYIVFRGGVVHLDDAILMLAVNGTIADDFSVTITSTGYTYTPPAPGLSSDRTTANLQNITYVTNALNETFYKSDFIYEQNWRPYNQVNYPIYNGENVSDPNNDFHLMFIDLDVGAFFRGTIINGTSALNYGAITVTYAFHNLENFAAFATYGWFSSCNWGTGIPQASYNGLCGYNVIGTPRPGSDFTANATSGNNSLDVKFTDNSTNNPTSWSWDFGDGITSTEQNPTHTYTKAGNYTVKLTTSNANVGNTEIKTGYITVLDTVAPTIVANVTSGNYDVAQNVALNATDDGGNATIYYTTDGTDPTISSPVYTGPINITSTTTLKFIAVDAAGNQSPIQSETYNIKSDVSVAVTASKSNPQVGDNVTYTFKVSNNGPGVAKDVVYTYVIPEGLEYLGATVDQGTVLYNATTRTLTWNLGNVAVGDPYLWLNLHVLSAGTYNLQPTIRVSGYNPELDGNVGSLIVNAVSADSNVVSGSGNGSGNGTATVNAATVTKTMNTVPMQSTGAPLTGLVSALLLIGSGLALSRKK</sequence>
<dbReference type="Pfam" id="PF13290">
    <property type="entry name" value="CHB_HEX_C_1"/>
    <property type="match status" value="1"/>
</dbReference>
<dbReference type="Proteomes" id="UP000009231">
    <property type="component" value="Chromosome"/>
</dbReference>
<feature type="domain" description="PKD" evidence="2">
    <location>
        <begin position="28"/>
        <end position="111"/>
    </location>
</feature>
<dbReference type="FunFam" id="2.60.40.10:FF:000270">
    <property type="entry name" value="Cell surface protein"/>
    <property type="match status" value="2"/>
</dbReference>
<evidence type="ECO:0000313" key="4">
    <source>
        <dbReference type="Proteomes" id="UP000009231"/>
    </source>
</evidence>
<dbReference type="SUPFAM" id="SSF49299">
    <property type="entry name" value="PKD domain"/>
    <property type="match status" value="2"/>
</dbReference>
<keyword evidence="4" id="KW-1185">Reference proteome</keyword>
<accession>F6D7F5</accession>
<dbReference type="eggNOG" id="arCOG02510">
    <property type="taxonomic scope" value="Archaea"/>
</dbReference>
<dbReference type="InterPro" id="IPR000601">
    <property type="entry name" value="PKD_dom"/>
</dbReference>
<dbReference type="InterPro" id="IPR047589">
    <property type="entry name" value="DUF11_rpt"/>
</dbReference>
<dbReference type="InterPro" id="IPR013783">
    <property type="entry name" value="Ig-like_fold"/>
</dbReference>
<dbReference type="eggNOG" id="arCOG09475">
    <property type="taxonomic scope" value="Archaea"/>
</dbReference>
<dbReference type="OrthoDB" id="69199at2157"/>
<dbReference type="HOGENOM" id="CLU_383407_0_0_2"/>
<dbReference type="Pfam" id="PF18911">
    <property type="entry name" value="PKD_4"/>
    <property type="match status" value="2"/>
</dbReference>
<dbReference type="InterPro" id="IPR022409">
    <property type="entry name" value="PKD/Chitinase_dom"/>
</dbReference>
<dbReference type="InterPro" id="IPR035986">
    <property type="entry name" value="PKD_dom_sf"/>
</dbReference>
<dbReference type="PROSITE" id="PS50093">
    <property type="entry name" value="PKD"/>
    <property type="match status" value="2"/>
</dbReference>
<dbReference type="Gene3D" id="2.60.40.1170">
    <property type="entry name" value="Mu homology domain, subdomain B"/>
    <property type="match status" value="1"/>
</dbReference>
<dbReference type="Gene3D" id="2.60.40.10">
    <property type="entry name" value="Immunoglobulins"/>
    <property type="match status" value="2"/>
</dbReference>
<keyword evidence="1" id="KW-1133">Transmembrane helix</keyword>
<keyword evidence="1" id="KW-0472">Membrane</keyword>
<dbReference type="SMART" id="SM00089">
    <property type="entry name" value="PKD"/>
    <property type="match status" value="2"/>
</dbReference>
<evidence type="ECO:0000313" key="3">
    <source>
        <dbReference type="EMBL" id="AEG17097.1"/>
    </source>
</evidence>
<feature type="domain" description="PKD" evidence="2">
    <location>
        <begin position="374"/>
        <end position="438"/>
    </location>
</feature>
<dbReference type="AlphaFoldDB" id="F6D7F5"/>
<gene>
    <name evidence="3" type="ordered locus">MSWAN_0049</name>
</gene>
<reference evidence="3 4" key="1">
    <citation type="journal article" date="2014" name="Int. J. Syst. Evol. Microbiol.">
        <title>Methanobacterium paludis sp. nov. and a novel strain of Methanobacterium lacus isolated from northern peatlands.</title>
        <authorList>
            <person name="Cadillo-Quiroz H."/>
            <person name="Brauer S.L."/>
            <person name="Goodson N."/>
            <person name="Yavitt J.B."/>
            <person name="Zinder S.H."/>
        </authorList>
    </citation>
    <scope>NUCLEOTIDE SEQUENCE [LARGE SCALE GENOMIC DNA]</scope>
    <source>
        <strain evidence="4">DSM 25820 / JCM 18151 / SWAN1</strain>
    </source>
</reference>
<dbReference type="CDD" id="cd00146">
    <property type="entry name" value="PKD"/>
    <property type="match status" value="2"/>
</dbReference>
<dbReference type="RefSeq" id="WP_013824599.1">
    <property type="nucleotide sequence ID" value="NC_015574.1"/>
</dbReference>
<organism evidence="3 4">
    <name type="scientific">Methanobacterium paludis (strain DSM 25820 / JCM 18151 / SWAN1)</name>
    <dbReference type="NCBI Taxonomy" id="868131"/>
    <lineage>
        <taxon>Archaea</taxon>
        <taxon>Methanobacteriati</taxon>
        <taxon>Methanobacteriota</taxon>
        <taxon>Methanomada group</taxon>
        <taxon>Methanobacteria</taxon>
        <taxon>Methanobacteriales</taxon>
        <taxon>Methanobacteriaceae</taxon>
        <taxon>Methanobacterium</taxon>
    </lineage>
</organism>
<dbReference type="EMBL" id="CP002772">
    <property type="protein sequence ID" value="AEG17097.1"/>
    <property type="molecule type" value="Genomic_DNA"/>
</dbReference>
<name>F6D7F5_METPW</name>
<dbReference type="KEGG" id="mew:MSWAN_0049"/>
<dbReference type="PANTHER" id="PTHR36842:SF1">
    <property type="entry name" value="PROTEIN TOLB"/>
    <property type="match status" value="1"/>
</dbReference>